<dbReference type="GO" id="GO:0015977">
    <property type="term" value="P:carbon fixation"/>
    <property type="evidence" value="ECO:0007669"/>
    <property type="project" value="UniProtKB-KW"/>
</dbReference>
<dbReference type="Gene3D" id="1.10.1200.210">
    <property type="entry name" value="Chaperonin-like RbcX"/>
    <property type="match status" value="1"/>
</dbReference>
<dbReference type="AlphaFoldDB" id="A4S7F8"/>
<dbReference type="Gramene" id="ABO99739">
    <property type="protein sequence ID" value="ABO99739"/>
    <property type="gene ID" value="OSTLU_27466"/>
</dbReference>
<dbReference type="InterPro" id="IPR003435">
    <property type="entry name" value="Chaperonin_RcbX"/>
</dbReference>
<sequence>MRASAAASAAAASTSGRVARARARARASPRARAAADDDDALGADFFATVDFDGLTPPRKAAKALADLLTMSAVRVVLDQMSGTRHRSPMAPKLIDYLHAKPLRADASAWLAELMAHEELDYRLVAVRIIETRKVLACDAEGFDYDWMKAEAIDRTREDNLTLRRAMLTGALEAGDRDSSGDRDS</sequence>
<accession>A4S7F8</accession>
<dbReference type="GO" id="GO:0110102">
    <property type="term" value="P:ribulose bisphosphate carboxylase complex assembly"/>
    <property type="evidence" value="ECO:0007669"/>
    <property type="project" value="InterPro"/>
</dbReference>
<dbReference type="HOGENOM" id="CLU_1470524_0_0_1"/>
<dbReference type="GeneID" id="5005311"/>
<dbReference type="Pfam" id="PF02341">
    <property type="entry name" value="RbcX"/>
    <property type="match status" value="1"/>
</dbReference>
<dbReference type="OMA" id="YLHAKPL"/>
<dbReference type="EMBL" id="CP000594">
    <property type="protein sequence ID" value="ABO99739.1"/>
    <property type="molecule type" value="Genomic_DNA"/>
</dbReference>
<feature type="region of interest" description="Disordered" evidence="4">
    <location>
        <begin position="1"/>
        <end position="33"/>
    </location>
</feature>
<dbReference type="KEGG" id="olu:OSTLU_27466"/>
<evidence type="ECO:0000313" key="6">
    <source>
        <dbReference type="Proteomes" id="UP000001568"/>
    </source>
</evidence>
<reference evidence="5 6" key="1">
    <citation type="journal article" date="2007" name="Proc. Natl. Acad. Sci. U.S.A.">
        <title>The tiny eukaryote Ostreococcus provides genomic insights into the paradox of plankton speciation.</title>
        <authorList>
            <person name="Palenik B."/>
            <person name="Grimwood J."/>
            <person name="Aerts A."/>
            <person name="Rouze P."/>
            <person name="Salamov A."/>
            <person name="Putnam N."/>
            <person name="Dupont C."/>
            <person name="Jorgensen R."/>
            <person name="Derelle E."/>
            <person name="Rombauts S."/>
            <person name="Zhou K."/>
            <person name="Otillar R."/>
            <person name="Merchant S.S."/>
            <person name="Podell S."/>
            <person name="Gaasterland T."/>
            <person name="Napoli C."/>
            <person name="Gendler K."/>
            <person name="Manuell A."/>
            <person name="Tai V."/>
            <person name="Vallon O."/>
            <person name="Piganeau G."/>
            <person name="Jancek S."/>
            <person name="Heijde M."/>
            <person name="Jabbari K."/>
            <person name="Bowler C."/>
            <person name="Lohr M."/>
            <person name="Robbens S."/>
            <person name="Werner G."/>
            <person name="Dubchak I."/>
            <person name="Pazour G.J."/>
            <person name="Ren Q."/>
            <person name="Paulsen I."/>
            <person name="Delwiche C."/>
            <person name="Schmutz J."/>
            <person name="Rokhsar D."/>
            <person name="Van de Peer Y."/>
            <person name="Moreau H."/>
            <person name="Grigoriev I.V."/>
        </authorList>
    </citation>
    <scope>NUCLEOTIDE SEQUENCE [LARGE SCALE GENOMIC DNA]</scope>
    <source>
        <strain evidence="5 6">CCE9901</strain>
    </source>
</reference>
<keyword evidence="6" id="KW-1185">Reference proteome</keyword>
<dbReference type="SUPFAM" id="SSF158615">
    <property type="entry name" value="RbcX-like"/>
    <property type="match status" value="1"/>
</dbReference>
<evidence type="ECO:0000256" key="3">
    <source>
        <dbReference type="ARBA" id="ARBA00023300"/>
    </source>
</evidence>
<protein>
    <submittedName>
        <fullName evidence="5">Uncharacterized protein</fullName>
    </submittedName>
</protein>
<dbReference type="Proteomes" id="UP000001568">
    <property type="component" value="Chromosome 14"/>
</dbReference>
<dbReference type="GO" id="GO:0015979">
    <property type="term" value="P:photosynthesis"/>
    <property type="evidence" value="ECO:0007669"/>
    <property type="project" value="UniProtKB-KW"/>
</dbReference>
<organism evidence="5 6">
    <name type="scientific">Ostreococcus lucimarinus (strain CCE9901)</name>
    <dbReference type="NCBI Taxonomy" id="436017"/>
    <lineage>
        <taxon>Eukaryota</taxon>
        <taxon>Viridiplantae</taxon>
        <taxon>Chlorophyta</taxon>
        <taxon>Mamiellophyceae</taxon>
        <taxon>Mamiellales</taxon>
        <taxon>Bathycoccaceae</taxon>
        <taxon>Ostreococcus</taxon>
    </lineage>
</organism>
<proteinExistence type="predicted"/>
<evidence type="ECO:0000256" key="4">
    <source>
        <dbReference type="SAM" id="MobiDB-lite"/>
    </source>
</evidence>
<gene>
    <name evidence="5" type="ORF">OSTLU_27466</name>
</gene>
<dbReference type="GO" id="GO:0044183">
    <property type="term" value="F:protein folding chaperone"/>
    <property type="evidence" value="ECO:0007669"/>
    <property type="project" value="InterPro"/>
</dbReference>
<dbReference type="InterPro" id="IPR038052">
    <property type="entry name" value="Chaperonin_RbcX_sf"/>
</dbReference>
<keyword evidence="1" id="KW-0602">Photosynthesis</keyword>
<evidence type="ECO:0000313" key="5">
    <source>
        <dbReference type="EMBL" id="ABO99739.1"/>
    </source>
</evidence>
<evidence type="ECO:0000256" key="2">
    <source>
        <dbReference type="ARBA" id="ARBA00023186"/>
    </source>
</evidence>
<keyword evidence="3" id="KW-0120">Carbon dioxide fixation</keyword>
<evidence type="ECO:0000256" key="1">
    <source>
        <dbReference type="ARBA" id="ARBA00022531"/>
    </source>
</evidence>
<feature type="compositionally biased region" description="Low complexity" evidence="4">
    <location>
        <begin position="1"/>
        <end position="18"/>
    </location>
</feature>
<name>A4S7F8_OSTLU</name>
<dbReference type="OrthoDB" id="497887at2759"/>
<dbReference type="RefSeq" id="XP_001421446.1">
    <property type="nucleotide sequence ID" value="XM_001421409.1"/>
</dbReference>
<keyword evidence="2" id="KW-0143">Chaperone</keyword>
<feature type="compositionally biased region" description="Basic residues" evidence="4">
    <location>
        <begin position="19"/>
        <end position="29"/>
    </location>
</feature>